<evidence type="ECO:0000313" key="1">
    <source>
        <dbReference type="EMBL" id="AFZ24504.1"/>
    </source>
</evidence>
<dbReference type="KEGG" id="csg:Cylst_2274"/>
<dbReference type="AlphaFoldDB" id="K9WXG4"/>
<reference evidence="1 2" key="1">
    <citation type="submission" date="2012-06" db="EMBL/GenBank/DDBJ databases">
        <title>Finished chromosome of genome of Cylindrospermum stagnale PCC 7417.</title>
        <authorList>
            <consortium name="US DOE Joint Genome Institute"/>
            <person name="Gugger M."/>
            <person name="Coursin T."/>
            <person name="Rippka R."/>
            <person name="Tandeau De Marsac N."/>
            <person name="Huntemann M."/>
            <person name="Wei C.-L."/>
            <person name="Han J."/>
            <person name="Detter J.C."/>
            <person name="Han C."/>
            <person name="Tapia R."/>
            <person name="Chen A."/>
            <person name="Kyrpides N."/>
            <person name="Mavromatis K."/>
            <person name="Markowitz V."/>
            <person name="Szeto E."/>
            <person name="Ivanova N."/>
            <person name="Pagani I."/>
            <person name="Pati A."/>
            <person name="Goodwin L."/>
            <person name="Nordberg H.P."/>
            <person name="Cantor M.N."/>
            <person name="Hua S.X."/>
            <person name="Woyke T."/>
            <person name="Kerfeld C.A."/>
        </authorList>
    </citation>
    <scope>NUCLEOTIDE SEQUENCE [LARGE SCALE GENOMIC DNA]</scope>
    <source>
        <strain evidence="1 2">PCC 7417</strain>
    </source>
</reference>
<sequence>MLAFGIACRERLLEEHYNDLNIDEILTKGTKMLFLSPEFN</sequence>
<keyword evidence="2" id="KW-1185">Reference proteome</keyword>
<dbReference type="Proteomes" id="UP000010475">
    <property type="component" value="Chromosome"/>
</dbReference>
<dbReference type="HOGENOM" id="CLU_3288346_0_0_3"/>
<accession>K9WXG4</accession>
<protein>
    <submittedName>
        <fullName evidence="1">Uncharacterized protein</fullName>
    </submittedName>
</protein>
<evidence type="ECO:0000313" key="2">
    <source>
        <dbReference type="Proteomes" id="UP000010475"/>
    </source>
</evidence>
<dbReference type="STRING" id="56107.Cylst_2274"/>
<proteinExistence type="predicted"/>
<organism evidence="1 2">
    <name type="scientific">Cylindrospermum stagnale PCC 7417</name>
    <dbReference type="NCBI Taxonomy" id="56107"/>
    <lineage>
        <taxon>Bacteria</taxon>
        <taxon>Bacillati</taxon>
        <taxon>Cyanobacteriota</taxon>
        <taxon>Cyanophyceae</taxon>
        <taxon>Nostocales</taxon>
        <taxon>Nostocaceae</taxon>
        <taxon>Cylindrospermum</taxon>
    </lineage>
</organism>
<name>K9WXG4_9NOST</name>
<dbReference type="EMBL" id="CP003642">
    <property type="protein sequence ID" value="AFZ24504.1"/>
    <property type="molecule type" value="Genomic_DNA"/>
</dbReference>
<gene>
    <name evidence="1" type="ORF">Cylst_2274</name>
</gene>